<evidence type="ECO:0000313" key="3">
    <source>
        <dbReference type="EMBL" id="OWY90931.1"/>
    </source>
</evidence>
<dbReference type="Proteomes" id="UP000198211">
    <property type="component" value="Unassembled WGS sequence"/>
</dbReference>
<dbReference type="OrthoDB" id="125707at2759"/>
<sequence length="146" mass="16816">MKTCFFSLIILLLWYGTMAMEVWLYSRGSNAKFTIDTVQRCYTLKDLWNNRAVRTKWKKLPKKTTLVFYKSARCVDSKVKMAEKTSGSFSFEKEDKLYMSVSSFMVQKDSENPTEGHVGIEVDDPDPLFEKKTTNGTTNYKGSFGP</sequence>
<evidence type="ECO:0000313" key="4">
    <source>
        <dbReference type="Proteomes" id="UP000198211"/>
    </source>
</evidence>
<accession>A0A225UDA0</accession>
<name>A0A225UDA0_9STRA</name>
<evidence type="ECO:0000256" key="1">
    <source>
        <dbReference type="SAM" id="MobiDB-lite"/>
    </source>
</evidence>
<reference evidence="4" key="1">
    <citation type="submission" date="2017-03" db="EMBL/GenBank/DDBJ databases">
        <title>Phytopthora megakarya and P. palmivora, two closely related causual agents of cacao black pod achieved similar genome size and gene model numbers by different mechanisms.</title>
        <authorList>
            <person name="Ali S."/>
            <person name="Shao J."/>
            <person name="Larry D.J."/>
            <person name="Kronmiller B."/>
            <person name="Shen D."/>
            <person name="Strem M.D."/>
            <person name="Melnick R.L."/>
            <person name="Guiltinan M.J."/>
            <person name="Tyler B.M."/>
            <person name="Meinhardt L.W."/>
            <person name="Bailey B.A."/>
        </authorList>
    </citation>
    <scope>NUCLEOTIDE SEQUENCE [LARGE SCALE GENOMIC DNA]</scope>
    <source>
        <strain evidence="4">zdho120</strain>
    </source>
</reference>
<keyword evidence="2" id="KW-0732">Signal</keyword>
<protein>
    <submittedName>
        <fullName evidence="3">Uncharacterized protein</fullName>
    </submittedName>
</protein>
<feature type="chain" id="PRO_5012330176" evidence="2">
    <location>
        <begin position="20"/>
        <end position="146"/>
    </location>
</feature>
<proteinExistence type="predicted"/>
<gene>
    <name evidence="3" type="ORF">PHMEG_00040703</name>
</gene>
<dbReference type="EMBL" id="NBNE01021503">
    <property type="protein sequence ID" value="OWY90931.1"/>
    <property type="molecule type" value="Genomic_DNA"/>
</dbReference>
<feature type="region of interest" description="Disordered" evidence="1">
    <location>
        <begin position="109"/>
        <end position="146"/>
    </location>
</feature>
<organism evidence="3 4">
    <name type="scientific">Phytophthora megakarya</name>
    <dbReference type="NCBI Taxonomy" id="4795"/>
    <lineage>
        <taxon>Eukaryota</taxon>
        <taxon>Sar</taxon>
        <taxon>Stramenopiles</taxon>
        <taxon>Oomycota</taxon>
        <taxon>Peronosporomycetes</taxon>
        <taxon>Peronosporales</taxon>
        <taxon>Peronosporaceae</taxon>
        <taxon>Phytophthora</taxon>
    </lineage>
</organism>
<feature type="signal peptide" evidence="2">
    <location>
        <begin position="1"/>
        <end position="19"/>
    </location>
</feature>
<comment type="caution">
    <text evidence="3">The sequence shown here is derived from an EMBL/GenBank/DDBJ whole genome shotgun (WGS) entry which is preliminary data.</text>
</comment>
<dbReference type="AlphaFoldDB" id="A0A225UDA0"/>
<evidence type="ECO:0000256" key="2">
    <source>
        <dbReference type="SAM" id="SignalP"/>
    </source>
</evidence>
<feature type="compositionally biased region" description="Low complexity" evidence="1">
    <location>
        <begin position="134"/>
        <end position="146"/>
    </location>
</feature>
<keyword evidence="4" id="KW-1185">Reference proteome</keyword>